<evidence type="ECO:0000313" key="8">
    <source>
        <dbReference type="EMBL" id="ORY97675.1"/>
    </source>
</evidence>
<dbReference type="PANTHER" id="PTHR45649:SF26">
    <property type="entry name" value="OS04G0435100 PROTEIN"/>
    <property type="match status" value="1"/>
</dbReference>
<keyword evidence="2" id="KW-0813">Transport</keyword>
<dbReference type="GO" id="GO:0015101">
    <property type="term" value="F:organic cation transmembrane transporter activity"/>
    <property type="evidence" value="ECO:0007669"/>
    <property type="project" value="UniProtKB-ARBA"/>
</dbReference>
<name>A0A1X2HFD5_SYNRA</name>
<feature type="transmembrane region" description="Helical" evidence="7">
    <location>
        <begin position="180"/>
        <end position="201"/>
    </location>
</feature>
<dbReference type="FunCoup" id="A0A1X2HFD5">
    <property type="interactions" value="24"/>
</dbReference>
<gene>
    <name evidence="8" type="ORF">BCR43DRAFT_456803</name>
</gene>
<feature type="transmembrane region" description="Helical" evidence="7">
    <location>
        <begin position="395"/>
        <end position="414"/>
    </location>
</feature>
<keyword evidence="9" id="KW-1185">Reference proteome</keyword>
<evidence type="ECO:0000256" key="3">
    <source>
        <dbReference type="ARBA" id="ARBA00022692"/>
    </source>
</evidence>
<feature type="transmembrane region" description="Helical" evidence="7">
    <location>
        <begin position="107"/>
        <end position="127"/>
    </location>
</feature>
<dbReference type="InterPro" id="IPR004840">
    <property type="entry name" value="Amino_acid_permease_CS"/>
</dbReference>
<feature type="transmembrane region" description="Helical" evidence="7">
    <location>
        <begin position="56"/>
        <end position="75"/>
    </location>
</feature>
<dbReference type="PANTHER" id="PTHR45649">
    <property type="entry name" value="AMINO-ACID PERMEASE BAT1"/>
    <property type="match status" value="1"/>
</dbReference>
<dbReference type="AlphaFoldDB" id="A0A1X2HFD5"/>
<feature type="transmembrane region" description="Helical" evidence="7">
    <location>
        <begin position="462"/>
        <end position="481"/>
    </location>
</feature>
<dbReference type="FunFam" id="1.20.1740.10:FF:000046">
    <property type="entry name" value="Amino-acid permease, putative"/>
    <property type="match status" value="1"/>
</dbReference>
<evidence type="ECO:0000256" key="7">
    <source>
        <dbReference type="SAM" id="Phobius"/>
    </source>
</evidence>
<evidence type="ECO:0000256" key="5">
    <source>
        <dbReference type="ARBA" id="ARBA00023136"/>
    </source>
</evidence>
<dbReference type="Pfam" id="PF13520">
    <property type="entry name" value="AA_permease_2"/>
    <property type="match status" value="1"/>
</dbReference>
<dbReference type="GO" id="GO:0016020">
    <property type="term" value="C:membrane"/>
    <property type="evidence" value="ECO:0007669"/>
    <property type="project" value="UniProtKB-SubCell"/>
</dbReference>
<dbReference type="OrthoDB" id="10054429at2759"/>
<dbReference type="Proteomes" id="UP000242180">
    <property type="component" value="Unassembled WGS sequence"/>
</dbReference>
<reference evidence="8 9" key="1">
    <citation type="submission" date="2016-07" db="EMBL/GenBank/DDBJ databases">
        <title>Pervasive Adenine N6-methylation of Active Genes in Fungi.</title>
        <authorList>
            <consortium name="DOE Joint Genome Institute"/>
            <person name="Mondo S.J."/>
            <person name="Dannebaum R.O."/>
            <person name="Kuo R.C."/>
            <person name="Labutti K."/>
            <person name="Haridas S."/>
            <person name="Kuo A."/>
            <person name="Salamov A."/>
            <person name="Ahrendt S.R."/>
            <person name="Lipzen A."/>
            <person name="Sullivan W."/>
            <person name="Andreopoulos W.B."/>
            <person name="Clum A."/>
            <person name="Lindquist E."/>
            <person name="Daum C."/>
            <person name="Ramamoorthy G.K."/>
            <person name="Gryganskyi A."/>
            <person name="Culley D."/>
            <person name="Magnuson J.K."/>
            <person name="James T.Y."/>
            <person name="O'Malley M.A."/>
            <person name="Stajich J.E."/>
            <person name="Spatafora J.W."/>
            <person name="Visel A."/>
            <person name="Grigoriev I.V."/>
        </authorList>
    </citation>
    <scope>NUCLEOTIDE SEQUENCE [LARGE SCALE GENOMIC DNA]</scope>
    <source>
        <strain evidence="8 9">NRRL 2496</strain>
    </source>
</reference>
<dbReference type="Gene3D" id="1.20.1740.10">
    <property type="entry name" value="Amino acid/polyamine transporter I"/>
    <property type="match status" value="1"/>
</dbReference>
<evidence type="ECO:0000256" key="6">
    <source>
        <dbReference type="SAM" id="MobiDB-lite"/>
    </source>
</evidence>
<dbReference type="STRING" id="13706.A0A1X2HFD5"/>
<comment type="subcellular location">
    <subcellularLocation>
        <location evidence="1">Membrane</location>
        <topology evidence="1">Multi-pass membrane protein</topology>
    </subcellularLocation>
</comment>
<feature type="compositionally biased region" description="Polar residues" evidence="6">
    <location>
        <begin position="502"/>
        <end position="520"/>
    </location>
</feature>
<accession>A0A1X2HFD5</accession>
<evidence type="ECO:0000256" key="2">
    <source>
        <dbReference type="ARBA" id="ARBA00022448"/>
    </source>
</evidence>
<proteinExistence type="predicted"/>
<sequence>MEEDSQALARLGYKQEFKREFNSLSLFCFAFSMMGVLASVSASINFPLSHGGPVSVIWGWLVASTFVMSVALMLAEMCSAMPTTGGLYYFVATLSKRSPDDTKYGPILTWLTGWFNVVGNVALVASIDWSLAQMIFAEVTLATDFKFVATFEQTLGLYYAILIVHGLIGSMPTRILAAVNNFYVLLNLVATVVVMICLYAIPHERNTGAYVFTYFENTSGWSNSGFAFILGMLDAMWTLCGYGAACNIAEECRNASKAGPRAIIMSVLSTVFAGWLLLLAAMFAMTDLQEALDSSLGMPMIQIMFQSCGKAATLGMWMLVILVQLFTGSSAVIATSRVIFAFSRDGALPLAKIWQAVHPKTQTPVNAVWLNVLCSALLGLLGFIDMAALNAVFNLASIGLYVAYGIPIFCRITLGRKHFKPGHFSLGNWAVPIGVIACAWICFIELSILFPYDMPATQYNMNYAVVILGAIVLFASIWFVLDARKWFTGPKVTIGIEDLNTDPDTQPYDGQQQSAGSSAFTDIDEKPSKVHA</sequence>
<feature type="compositionally biased region" description="Basic and acidic residues" evidence="6">
    <location>
        <begin position="523"/>
        <end position="532"/>
    </location>
</feature>
<feature type="transmembrane region" description="Helical" evidence="7">
    <location>
        <begin position="221"/>
        <end position="242"/>
    </location>
</feature>
<evidence type="ECO:0000256" key="1">
    <source>
        <dbReference type="ARBA" id="ARBA00004141"/>
    </source>
</evidence>
<feature type="transmembrane region" description="Helical" evidence="7">
    <location>
        <begin position="147"/>
        <end position="168"/>
    </location>
</feature>
<protein>
    <submittedName>
        <fullName evidence="8">Amino acid transporter</fullName>
    </submittedName>
</protein>
<dbReference type="PIRSF" id="PIRSF006060">
    <property type="entry name" value="AA_transporter"/>
    <property type="match status" value="1"/>
</dbReference>
<keyword evidence="3 7" id="KW-0812">Transmembrane</keyword>
<feature type="transmembrane region" description="Helical" evidence="7">
    <location>
        <begin position="314"/>
        <end position="334"/>
    </location>
</feature>
<feature type="transmembrane region" description="Helical" evidence="7">
    <location>
        <begin position="368"/>
        <end position="389"/>
    </location>
</feature>
<dbReference type="InParanoid" id="A0A1X2HFD5"/>
<dbReference type="OMA" id="SAHKWFH"/>
<organism evidence="8 9">
    <name type="scientific">Syncephalastrum racemosum</name>
    <name type="common">Filamentous fungus</name>
    <dbReference type="NCBI Taxonomy" id="13706"/>
    <lineage>
        <taxon>Eukaryota</taxon>
        <taxon>Fungi</taxon>
        <taxon>Fungi incertae sedis</taxon>
        <taxon>Mucoromycota</taxon>
        <taxon>Mucoromycotina</taxon>
        <taxon>Mucoromycetes</taxon>
        <taxon>Mucorales</taxon>
        <taxon>Syncephalastraceae</taxon>
        <taxon>Syncephalastrum</taxon>
    </lineage>
</organism>
<feature type="transmembrane region" description="Helical" evidence="7">
    <location>
        <begin position="21"/>
        <end position="44"/>
    </location>
</feature>
<keyword evidence="4 7" id="KW-1133">Transmembrane helix</keyword>
<dbReference type="InterPro" id="IPR002293">
    <property type="entry name" value="AA/rel_permease1"/>
</dbReference>
<feature type="region of interest" description="Disordered" evidence="6">
    <location>
        <begin position="502"/>
        <end position="532"/>
    </location>
</feature>
<dbReference type="EMBL" id="MCGN01000004">
    <property type="protein sequence ID" value="ORY97675.1"/>
    <property type="molecule type" value="Genomic_DNA"/>
</dbReference>
<keyword evidence="5 7" id="KW-0472">Membrane</keyword>
<dbReference type="PROSITE" id="PS00218">
    <property type="entry name" value="AMINO_ACID_PERMEASE_1"/>
    <property type="match status" value="1"/>
</dbReference>
<feature type="transmembrane region" description="Helical" evidence="7">
    <location>
        <begin position="263"/>
        <end position="285"/>
    </location>
</feature>
<evidence type="ECO:0000256" key="4">
    <source>
        <dbReference type="ARBA" id="ARBA00022989"/>
    </source>
</evidence>
<feature type="transmembrane region" description="Helical" evidence="7">
    <location>
        <begin position="426"/>
        <end position="450"/>
    </location>
</feature>
<comment type="caution">
    <text evidence="8">The sequence shown here is derived from an EMBL/GenBank/DDBJ whole genome shotgun (WGS) entry which is preliminary data.</text>
</comment>
<dbReference type="GO" id="GO:0006865">
    <property type="term" value="P:amino acid transport"/>
    <property type="evidence" value="ECO:0007669"/>
    <property type="project" value="InterPro"/>
</dbReference>
<evidence type="ECO:0000313" key="9">
    <source>
        <dbReference type="Proteomes" id="UP000242180"/>
    </source>
</evidence>